<dbReference type="CDD" id="cd08414">
    <property type="entry name" value="PBP2_LTTR_aromatics_like"/>
    <property type="match status" value="1"/>
</dbReference>
<proteinExistence type="inferred from homology"/>
<dbReference type="GO" id="GO:0003700">
    <property type="term" value="F:DNA-binding transcription factor activity"/>
    <property type="evidence" value="ECO:0007669"/>
    <property type="project" value="InterPro"/>
</dbReference>
<dbReference type="InterPro" id="IPR005119">
    <property type="entry name" value="LysR_subst-bd"/>
</dbReference>
<dbReference type="RefSeq" id="WP_188537810.1">
    <property type="nucleotide sequence ID" value="NZ_BMEQ01000014.1"/>
</dbReference>
<reference evidence="6" key="1">
    <citation type="journal article" date="2014" name="Int. J. Syst. Evol. Microbiol.">
        <title>Complete genome sequence of Corynebacterium casei LMG S-19264T (=DSM 44701T), isolated from a smear-ripened cheese.</title>
        <authorList>
            <consortium name="US DOE Joint Genome Institute (JGI-PGF)"/>
            <person name="Walter F."/>
            <person name="Albersmeier A."/>
            <person name="Kalinowski J."/>
            <person name="Ruckert C."/>
        </authorList>
    </citation>
    <scope>NUCLEOTIDE SEQUENCE</scope>
    <source>
        <strain evidence="6">CGMCC 1.12187</strain>
    </source>
</reference>
<dbReference type="PROSITE" id="PS50931">
    <property type="entry name" value="HTH_LYSR"/>
    <property type="match status" value="1"/>
</dbReference>
<dbReference type="EMBL" id="BMEQ01000014">
    <property type="protein sequence ID" value="GGG61464.1"/>
    <property type="molecule type" value="Genomic_DNA"/>
</dbReference>
<dbReference type="AlphaFoldDB" id="A0A917LVQ8"/>
<dbReference type="PRINTS" id="PR00039">
    <property type="entry name" value="HTHLYSR"/>
</dbReference>
<keyword evidence="3" id="KW-0238">DNA-binding</keyword>
<dbReference type="FunFam" id="1.10.10.10:FF:000001">
    <property type="entry name" value="LysR family transcriptional regulator"/>
    <property type="match status" value="1"/>
</dbReference>
<dbReference type="Pfam" id="PF03466">
    <property type="entry name" value="LysR_substrate"/>
    <property type="match status" value="1"/>
</dbReference>
<gene>
    <name evidence="6" type="ORF">GCM10011374_25610</name>
</gene>
<dbReference type="PANTHER" id="PTHR30346:SF28">
    <property type="entry name" value="HTH-TYPE TRANSCRIPTIONAL REGULATOR CYNR"/>
    <property type="match status" value="1"/>
</dbReference>
<dbReference type="PANTHER" id="PTHR30346">
    <property type="entry name" value="TRANSCRIPTIONAL DUAL REGULATOR HCAR-RELATED"/>
    <property type="match status" value="1"/>
</dbReference>
<feature type="domain" description="HTH lysR-type" evidence="5">
    <location>
        <begin position="1"/>
        <end position="58"/>
    </location>
</feature>
<accession>A0A917LVQ8</accession>
<name>A0A917LVQ8_9MICC</name>
<protein>
    <submittedName>
        <fullName evidence="6">LysR family transcriptional regulator</fullName>
    </submittedName>
</protein>
<evidence type="ECO:0000256" key="2">
    <source>
        <dbReference type="ARBA" id="ARBA00023015"/>
    </source>
</evidence>
<keyword evidence="7" id="KW-1185">Reference proteome</keyword>
<evidence type="ECO:0000259" key="5">
    <source>
        <dbReference type="PROSITE" id="PS50931"/>
    </source>
</evidence>
<evidence type="ECO:0000256" key="3">
    <source>
        <dbReference type="ARBA" id="ARBA00023125"/>
    </source>
</evidence>
<reference evidence="6" key="2">
    <citation type="submission" date="2020-09" db="EMBL/GenBank/DDBJ databases">
        <authorList>
            <person name="Sun Q."/>
            <person name="Zhou Y."/>
        </authorList>
    </citation>
    <scope>NUCLEOTIDE SEQUENCE</scope>
    <source>
        <strain evidence="6">CGMCC 1.12187</strain>
    </source>
</reference>
<evidence type="ECO:0000313" key="7">
    <source>
        <dbReference type="Proteomes" id="UP000638848"/>
    </source>
</evidence>
<dbReference type="GO" id="GO:0032993">
    <property type="term" value="C:protein-DNA complex"/>
    <property type="evidence" value="ECO:0007669"/>
    <property type="project" value="TreeGrafter"/>
</dbReference>
<sequence length="308" mass="33949">MESRQLHYYRTVVEHGSFTEAASALHMTQPSLSLVVRRLEEEFGVTLLVRSRQGVRTTEAGAYLYATAVRVLEQMHSATEHLRSLAVGHAGRIVLSSAPIFNWEYLPRILSALRRQAPGLELAIQDPPPDQTVTAVIEGQADIGIVAGANLELLQQMHGDRLAMQVAMELPLKAVLPPGYASTSPRVSLAELRHESWLVPVANAKFPGLPELLEQFWRDHPATRPDTIQETATLQTALPLVAGGMGVALMPGTVRHMAQRSVIVREISETIPPLLAIVLWRKGEDSSPAVQRVVHLLTHPDLWDNTPR</sequence>
<dbReference type="SUPFAM" id="SSF53850">
    <property type="entry name" value="Periplasmic binding protein-like II"/>
    <property type="match status" value="1"/>
</dbReference>
<comment type="caution">
    <text evidence="6">The sequence shown here is derived from an EMBL/GenBank/DDBJ whole genome shotgun (WGS) entry which is preliminary data.</text>
</comment>
<evidence type="ECO:0000256" key="1">
    <source>
        <dbReference type="ARBA" id="ARBA00009437"/>
    </source>
</evidence>
<organism evidence="6 7">
    <name type="scientific">Kocuria dechangensis</name>
    <dbReference type="NCBI Taxonomy" id="1176249"/>
    <lineage>
        <taxon>Bacteria</taxon>
        <taxon>Bacillati</taxon>
        <taxon>Actinomycetota</taxon>
        <taxon>Actinomycetes</taxon>
        <taxon>Micrococcales</taxon>
        <taxon>Micrococcaceae</taxon>
        <taxon>Kocuria</taxon>
    </lineage>
</organism>
<keyword evidence="4" id="KW-0804">Transcription</keyword>
<keyword evidence="2" id="KW-0805">Transcription regulation</keyword>
<dbReference type="SUPFAM" id="SSF46785">
    <property type="entry name" value="Winged helix' DNA-binding domain"/>
    <property type="match status" value="1"/>
</dbReference>
<evidence type="ECO:0000256" key="4">
    <source>
        <dbReference type="ARBA" id="ARBA00023163"/>
    </source>
</evidence>
<dbReference type="GO" id="GO:0003677">
    <property type="term" value="F:DNA binding"/>
    <property type="evidence" value="ECO:0007669"/>
    <property type="project" value="UniProtKB-KW"/>
</dbReference>
<dbReference type="Proteomes" id="UP000638848">
    <property type="component" value="Unassembled WGS sequence"/>
</dbReference>
<evidence type="ECO:0000313" key="6">
    <source>
        <dbReference type="EMBL" id="GGG61464.1"/>
    </source>
</evidence>
<dbReference type="InterPro" id="IPR036388">
    <property type="entry name" value="WH-like_DNA-bd_sf"/>
</dbReference>
<dbReference type="Pfam" id="PF00126">
    <property type="entry name" value="HTH_1"/>
    <property type="match status" value="1"/>
</dbReference>
<dbReference type="InterPro" id="IPR036390">
    <property type="entry name" value="WH_DNA-bd_sf"/>
</dbReference>
<dbReference type="Gene3D" id="1.10.10.10">
    <property type="entry name" value="Winged helix-like DNA-binding domain superfamily/Winged helix DNA-binding domain"/>
    <property type="match status" value="1"/>
</dbReference>
<dbReference type="InterPro" id="IPR000847">
    <property type="entry name" value="LysR_HTH_N"/>
</dbReference>
<comment type="similarity">
    <text evidence="1">Belongs to the LysR transcriptional regulatory family.</text>
</comment>
<dbReference type="Gene3D" id="3.40.190.10">
    <property type="entry name" value="Periplasmic binding protein-like II"/>
    <property type="match status" value="2"/>
</dbReference>